<keyword evidence="2" id="KW-1185">Reference proteome</keyword>
<dbReference type="GeneID" id="6994290"/>
<sequence>MAAKIVNSIKYLLFSAKHTKVIRTLIKSSYPNGYRNFGPDLDIMMMPLNKKYVDTSKIEEHINCNSNTAEERFLASMKYIVQYIQWDIKKGRKNYVRFGVLLLIELINKSQKHWMKPSELSNYIKLICENWLDKRNDLEIYAKWLLRSNIARNINNIFGKINESQYYKIPLSCCSLNTKIIQDLCKCITSFSSCIKKFQRDYAETSAIQRKKTINKEIMDLKITLDCILMGLLVETDVIDSSPEKLVTEYILPSLASFAESEFVVTYGMIFHKVKYYQKSWNSNSVIKDKKVELIEDNNIFYQGDTFNFTTLIENVYITYLKIIETLSKTSLREYQEDIINNVENSALLTEVEFINNSSKPYSDSAVLPPLFKDINFSLQSQFFFPYILTSDICISICNGNPDYGMDIISSITNTIKYYSSPKFLSNNNSLESNQDNISLLYICQPYFIMDEAIAALVQPGETPAALLNYTTIQYCYSLLRSLHRVLCCCPRSSNIPKVISVLLSTIDIILPLYDINGILCIKNKLNGSVVKGKNKNSSSALNNTSSGKSALLLRGAVFHVILDIMCIFSETSQVFNVIRVLVKLRDWCGSCLLDLIRRCQRLSLTSESLNNSNKMTNLCKNTTKNTTKDDQLDLFFSNIANPSFWSDTKIQEIANINRKWISGQNNHFHQKQKNLSNIVPRAEHLPEFPVTGSLQLEFSLSTPSSTNTNRNNKITTKEKFVNEDNRHREWNNCFPQGLSNEMDENNCIDRNDYSNYYDNQYDSDCSDEKNSDNSIYKYYSDDSDEEQWIDEKLIELIKRRPISSILNAEPPANGILRRSTSEYPPNGSSRSGFTTIWTKYHSAAPKTFPSMKKVCFAEMIEIY</sequence>
<evidence type="ECO:0000313" key="2">
    <source>
        <dbReference type="Proteomes" id="UP000001460"/>
    </source>
</evidence>
<dbReference type="OMA" id="ICISICN"/>
<name>B6A992_CRYMR</name>
<accession>B6A992</accession>
<dbReference type="Proteomes" id="UP000001460">
    <property type="component" value="Unassembled WGS sequence"/>
</dbReference>
<dbReference type="OrthoDB" id="344219at2759"/>
<dbReference type="RefSeq" id="XP_002139132.1">
    <property type="nucleotide sequence ID" value="XM_002139096.1"/>
</dbReference>
<reference evidence="1" key="1">
    <citation type="submission" date="2008-06" db="EMBL/GenBank/DDBJ databases">
        <authorList>
            <person name="Lorenzi H."/>
            <person name="Inman J."/>
            <person name="Miller J."/>
            <person name="Schobel S."/>
            <person name="Amedeo P."/>
            <person name="Caler E.V."/>
            <person name="da Silva J."/>
        </authorList>
    </citation>
    <scope>NUCLEOTIDE SEQUENCE [LARGE SCALE GENOMIC DNA]</scope>
    <source>
        <strain evidence="1">RN66</strain>
    </source>
</reference>
<dbReference type="EMBL" id="DS989726">
    <property type="protein sequence ID" value="EEA04783.1"/>
    <property type="molecule type" value="Genomic_DNA"/>
</dbReference>
<evidence type="ECO:0000313" key="1">
    <source>
        <dbReference type="EMBL" id="EEA04783.1"/>
    </source>
</evidence>
<protein>
    <submittedName>
        <fullName evidence="1">Uncharacterized protein</fullName>
    </submittedName>
</protein>
<dbReference type="AlphaFoldDB" id="B6A992"/>
<organism evidence="1 2">
    <name type="scientific">Cryptosporidium muris (strain RN66)</name>
    <dbReference type="NCBI Taxonomy" id="441375"/>
    <lineage>
        <taxon>Eukaryota</taxon>
        <taxon>Sar</taxon>
        <taxon>Alveolata</taxon>
        <taxon>Apicomplexa</taxon>
        <taxon>Conoidasida</taxon>
        <taxon>Coccidia</taxon>
        <taxon>Eucoccidiorida</taxon>
        <taxon>Eimeriorina</taxon>
        <taxon>Cryptosporidiidae</taxon>
        <taxon>Cryptosporidium</taxon>
    </lineage>
</organism>
<proteinExistence type="predicted"/>
<dbReference type="VEuPathDB" id="CryptoDB:CMU_038500"/>
<gene>
    <name evidence="1" type="ORF">CMU_038500</name>
</gene>